<keyword evidence="4" id="KW-1185">Reference proteome</keyword>
<dbReference type="Proteomes" id="UP000030764">
    <property type="component" value="Unassembled WGS sequence"/>
</dbReference>
<dbReference type="OrthoDB" id="10354152at2759"/>
<dbReference type="AlphaFoldDB" id="A0A085MAD4"/>
<evidence type="ECO:0008006" key="5">
    <source>
        <dbReference type="Google" id="ProtNLM"/>
    </source>
</evidence>
<dbReference type="EMBL" id="KL367483">
    <property type="protein sequence ID" value="KFD71196.1"/>
    <property type="molecule type" value="Genomic_DNA"/>
</dbReference>
<evidence type="ECO:0000313" key="2">
    <source>
        <dbReference type="EMBL" id="KFD54180.1"/>
    </source>
</evidence>
<dbReference type="EMBL" id="KL363210">
    <property type="protein sequence ID" value="KFD54180.1"/>
    <property type="molecule type" value="Genomic_DNA"/>
</dbReference>
<evidence type="ECO:0000313" key="3">
    <source>
        <dbReference type="EMBL" id="KFD71196.1"/>
    </source>
</evidence>
<proteinExistence type="predicted"/>
<feature type="chain" id="PRO_5010405269" description="SXP/RAL-2 family protein Ani s 5-like cation-binding domain-containing protein" evidence="1">
    <location>
        <begin position="18"/>
        <end position="138"/>
    </location>
</feature>
<organism evidence="2 4">
    <name type="scientific">Trichuris suis</name>
    <name type="common">pig whipworm</name>
    <dbReference type="NCBI Taxonomy" id="68888"/>
    <lineage>
        <taxon>Eukaryota</taxon>
        <taxon>Metazoa</taxon>
        <taxon>Ecdysozoa</taxon>
        <taxon>Nematoda</taxon>
        <taxon>Enoplea</taxon>
        <taxon>Dorylaimia</taxon>
        <taxon>Trichinellida</taxon>
        <taxon>Trichuridae</taxon>
        <taxon>Trichuris</taxon>
    </lineage>
</organism>
<accession>A0A085MAD4</accession>
<keyword evidence="1" id="KW-0732">Signal</keyword>
<feature type="signal peptide" evidence="1">
    <location>
        <begin position="1"/>
        <end position="17"/>
    </location>
</feature>
<evidence type="ECO:0000256" key="1">
    <source>
        <dbReference type="SAM" id="SignalP"/>
    </source>
</evidence>
<reference evidence="2 4" key="1">
    <citation type="journal article" date="2014" name="Nat. Genet.">
        <title>Genome and transcriptome of the porcine whipworm Trichuris suis.</title>
        <authorList>
            <person name="Jex A.R."/>
            <person name="Nejsum P."/>
            <person name="Schwarz E.M."/>
            <person name="Hu L."/>
            <person name="Young N.D."/>
            <person name="Hall R.S."/>
            <person name="Korhonen P.K."/>
            <person name="Liao S."/>
            <person name="Thamsborg S."/>
            <person name="Xia J."/>
            <person name="Xu P."/>
            <person name="Wang S."/>
            <person name="Scheerlinck J.P."/>
            <person name="Hofmann A."/>
            <person name="Sternberg P.W."/>
            <person name="Wang J."/>
            <person name="Gasser R.B."/>
        </authorList>
    </citation>
    <scope>NUCLEOTIDE SEQUENCE [LARGE SCALE GENOMIC DNA]</scope>
    <source>
        <strain evidence="3">DCEP-RM93F</strain>
        <strain evidence="2">DCEP-RM93M</strain>
    </source>
</reference>
<gene>
    <name evidence="2" type="ORF">M513_04957</name>
    <name evidence="3" type="ORF">M514_04957</name>
</gene>
<protein>
    <recommendedName>
        <fullName evidence="5">SXP/RAL-2 family protein Ani s 5-like cation-binding domain-containing protein</fullName>
    </recommendedName>
</protein>
<dbReference type="Proteomes" id="UP000030758">
    <property type="component" value="Unassembled WGS sequence"/>
</dbReference>
<name>A0A085MAD4_9BILA</name>
<sequence length="138" mass="16106">MNQISVLLLILSGYAYAQLFPSSDYAFLQSMIATRPAGFQLYDRGFYGGKNACEALSDVADRQLQWARSSNLRPEQKRQYMDTLRTIKREAKKAGRREQDLMQCRRFLDLYMRPAGGMGYRPGYRRPFYPGRGYFPYK</sequence>
<evidence type="ECO:0000313" key="4">
    <source>
        <dbReference type="Proteomes" id="UP000030764"/>
    </source>
</evidence>